<evidence type="ECO:0000313" key="2">
    <source>
        <dbReference type="EMBL" id="VEL39310.1"/>
    </source>
</evidence>
<name>A0A448XL92_9PLAT</name>
<comment type="caution">
    <text evidence="2">The sequence shown here is derived from an EMBL/GenBank/DDBJ whole genome shotgun (WGS) entry which is preliminary data.</text>
</comment>
<gene>
    <name evidence="2" type="ORF">PXEA_LOCUS32750</name>
</gene>
<evidence type="ECO:0000313" key="3">
    <source>
        <dbReference type="Proteomes" id="UP000784294"/>
    </source>
</evidence>
<accession>A0A448XL92</accession>
<dbReference type="EMBL" id="CAAALY010260802">
    <property type="protein sequence ID" value="VEL39310.1"/>
    <property type="molecule type" value="Genomic_DNA"/>
</dbReference>
<feature type="region of interest" description="Disordered" evidence="1">
    <location>
        <begin position="52"/>
        <end position="87"/>
    </location>
</feature>
<dbReference type="AlphaFoldDB" id="A0A448XL92"/>
<protein>
    <submittedName>
        <fullName evidence="2">Uncharacterized protein</fullName>
    </submittedName>
</protein>
<feature type="region of interest" description="Disordered" evidence="1">
    <location>
        <begin position="200"/>
        <end position="219"/>
    </location>
</feature>
<reference evidence="2" key="1">
    <citation type="submission" date="2018-11" db="EMBL/GenBank/DDBJ databases">
        <authorList>
            <consortium name="Pathogen Informatics"/>
        </authorList>
    </citation>
    <scope>NUCLEOTIDE SEQUENCE</scope>
</reference>
<organism evidence="2 3">
    <name type="scientific">Protopolystoma xenopodis</name>
    <dbReference type="NCBI Taxonomy" id="117903"/>
    <lineage>
        <taxon>Eukaryota</taxon>
        <taxon>Metazoa</taxon>
        <taxon>Spiralia</taxon>
        <taxon>Lophotrochozoa</taxon>
        <taxon>Platyhelminthes</taxon>
        <taxon>Monogenea</taxon>
        <taxon>Polyopisthocotylea</taxon>
        <taxon>Polystomatidea</taxon>
        <taxon>Polystomatidae</taxon>
        <taxon>Protopolystoma</taxon>
    </lineage>
</organism>
<evidence type="ECO:0000256" key="1">
    <source>
        <dbReference type="SAM" id="MobiDB-lite"/>
    </source>
</evidence>
<sequence length="261" mass="28631">MTFSRKTIARDTGGFGRRLTLHQVEETNPHVRLSAPLVERGAVEAHRRMDQHVGLEESADLRAGAQEDDEDALSPGRPGGEEDEESRVDAIETLGDPIGGDEECEIGAGQIDLFELVERVLQKGLAARRRREHGPVEPVLAESRQLSSERLGGPIRRRGRRQVGRQKDGRYQKGAFADGAGAGQHGLGWLGQMGQAQCDPHPGPAISAPGTGPTPSRRTLSDCRAGALVLFRCHHGDRPQPLHDWLTLRHTHKQTFVYIHT</sequence>
<keyword evidence="3" id="KW-1185">Reference proteome</keyword>
<dbReference type="Proteomes" id="UP000784294">
    <property type="component" value="Unassembled WGS sequence"/>
</dbReference>
<proteinExistence type="predicted"/>